<evidence type="ECO:0000259" key="9">
    <source>
        <dbReference type="Pfam" id="PF15711"/>
    </source>
</evidence>
<evidence type="ECO:0000256" key="4">
    <source>
        <dbReference type="ARBA" id="ARBA00022729"/>
    </source>
</evidence>
<dbReference type="InterPro" id="IPR039220">
    <property type="entry name" value="FAM3"/>
</dbReference>
<proteinExistence type="inferred from homology"/>
<comment type="caution">
    <text evidence="10">The sequence shown here is derived from an EMBL/GenBank/DDBJ whole genome shotgun (WGS) entry which is preliminary data.</text>
</comment>
<dbReference type="GO" id="GO:0030246">
    <property type="term" value="F:carbohydrate binding"/>
    <property type="evidence" value="ECO:0007669"/>
    <property type="project" value="UniProtKB-UniRule"/>
</dbReference>
<dbReference type="PROSITE" id="PS52031">
    <property type="entry name" value="GG_LECTIN"/>
    <property type="match status" value="1"/>
</dbReference>
<accession>A0A9Q1DBY0</accession>
<evidence type="ECO:0000256" key="7">
    <source>
        <dbReference type="PROSITE-ProRule" id="PRU01375"/>
    </source>
</evidence>
<dbReference type="GO" id="GO:0005576">
    <property type="term" value="C:extracellular region"/>
    <property type="evidence" value="ECO:0007669"/>
    <property type="project" value="UniProtKB-SubCell"/>
</dbReference>
<feature type="domain" description="ILEI/PANDER" evidence="9">
    <location>
        <begin position="109"/>
        <end position="195"/>
    </location>
</feature>
<dbReference type="PANTHER" id="PTHR14592">
    <property type="entry name" value="UNCHARACTERIZED FAM3"/>
    <property type="match status" value="1"/>
</dbReference>
<sequence>MRPRDFIQVAMALTVVLLLVYIMANPPQQAWKGARKLREIFGHSKQEQNVQVAVEAPKAIRYKCGLPKACPLDHFAFNIKSGAANAIGPKICFEDKVIMSSAKNNIGPGLNIVLINGETGEALKFDFFNMYSGKVEELLKFIKDLKPGTIVLVASFDDPATKLTDEARNVFVNLGSTMINSVRFRDGWLFVGAVGLTEKSPFEKHVKNDKEKNIYDGWPEILELNGCFPRKW</sequence>
<dbReference type="CDD" id="cd13940">
    <property type="entry name" value="ILEI_FAM3C"/>
    <property type="match status" value="1"/>
</dbReference>
<dbReference type="InterPro" id="IPR039477">
    <property type="entry name" value="ILEI/PANDER_dom"/>
</dbReference>
<gene>
    <name evidence="10" type="ORF">COCON_G00147200</name>
</gene>
<comment type="subcellular location">
    <subcellularLocation>
        <location evidence="1">Secreted</location>
    </subcellularLocation>
</comment>
<dbReference type="EMBL" id="JAFJMO010000010">
    <property type="protein sequence ID" value="KAJ8265621.1"/>
    <property type="molecule type" value="Genomic_DNA"/>
</dbReference>
<dbReference type="AlphaFoldDB" id="A0A9Q1DBY0"/>
<evidence type="ECO:0000256" key="6">
    <source>
        <dbReference type="ARBA" id="ARBA00023157"/>
    </source>
</evidence>
<evidence type="ECO:0000256" key="8">
    <source>
        <dbReference type="SAM" id="SignalP"/>
    </source>
</evidence>
<evidence type="ECO:0000256" key="1">
    <source>
        <dbReference type="ARBA" id="ARBA00004613"/>
    </source>
</evidence>
<keyword evidence="4 8" id="KW-0732">Signal</keyword>
<keyword evidence="3" id="KW-0964">Secreted</keyword>
<evidence type="ECO:0000256" key="2">
    <source>
        <dbReference type="ARBA" id="ARBA00010905"/>
    </source>
</evidence>
<evidence type="ECO:0000313" key="11">
    <source>
        <dbReference type="Proteomes" id="UP001152803"/>
    </source>
</evidence>
<keyword evidence="6" id="KW-1015">Disulfide bond</keyword>
<keyword evidence="11" id="KW-1185">Reference proteome</keyword>
<reference evidence="10" key="1">
    <citation type="journal article" date="2023" name="Science">
        <title>Genome structures resolve the early diversification of teleost fishes.</title>
        <authorList>
            <person name="Parey E."/>
            <person name="Louis A."/>
            <person name="Montfort J."/>
            <person name="Bouchez O."/>
            <person name="Roques C."/>
            <person name="Iampietro C."/>
            <person name="Lluch J."/>
            <person name="Castinel A."/>
            <person name="Donnadieu C."/>
            <person name="Desvignes T."/>
            <person name="Floi Bucao C."/>
            <person name="Jouanno E."/>
            <person name="Wen M."/>
            <person name="Mejri S."/>
            <person name="Dirks R."/>
            <person name="Jansen H."/>
            <person name="Henkel C."/>
            <person name="Chen W.J."/>
            <person name="Zahm M."/>
            <person name="Cabau C."/>
            <person name="Klopp C."/>
            <person name="Thompson A.W."/>
            <person name="Robinson-Rechavi M."/>
            <person name="Braasch I."/>
            <person name="Lecointre G."/>
            <person name="Bobe J."/>
            <person name="Postlethwait J.H."/>
            <person name="Berthelot C."/>
            <person name="Roest Crollius H."/>
            <person name="Guiguen Y."/>
        </authorList>
    </citation>
    <scope>NUCLEOTIDE SEQUENCE</scope>
    <source>
        <strain evidence="10">Concon-B</strain>
    </source>
</reference>
<dbReference type="Proteomes" id="UP001152803">
    <property type="component" value="Unassembled WGS sequence"/>
</dbReference>
<dbReference type="OrthoDB" id="440755at2759"/>
<protein>
    <recommendedName>
        <fullName evidence="9">ILEI/PANDER domain-containing protein</fullName>
    </recommendedName>
</protein>
<evidence type="ECO:0000256" key="3">
    <source>
        <dbReference type="ARBA" id="ARBA00022525"/>
    </source>
</evidence>
<feature type="signal peptide" evidence="8">
    <location>
        <begin position="1"/>
        <end position="24"/>
    </location>
</feature>
<dbReference type="Pfam" id="PF15711">
    <property type="entry name" value="ILEI"/>
    <property type="match status" value="1"/>
</dbReference>
<comment type="similarity">
    <text evidence="2">Belongs to the FAM3 family.</text>
</comment>
<dbReference type="InterPro" id="IPR039475">
    <property type="entry name" value="ILEI_FAM3C"/>
</dbReference>
<evidence type="ECO:0000313" key="10">
    <source>
        <dbReference type="EMBL" id="KAJ8265621.1"/>
    </source>
</evidence>
<organism evidence="10 11">
    <name type="scientific">Conger conger</name>
    <name type="common">Conger eel</name>
    <name type="synonym">Muraena conger</name>
    <dbReference type="NCBI Taxonomy" id="82655"/>
    <lineage>
        <taxon>Eukaryota</taxon>
        <taxon>Metazoa</taxon>
        <taxon>Chordata</taxon>
        <taxon>Craniata</taxon>
        <taxon>Vertebrata</taxon>
        <taxon>Euteleostomi</taxon>
        <taxon>Actinopterygii</taxon>
        <taxon>Neopterygii</taxon>
        <taxon>Teleostei</taxon>
        <taxon>Anguilliformes</taxon>
        <taxon>Congridae</taxon>
        <taxon>Conger</taxon>
    </lineage>
</organism>
<feature type="chain" id="PRO_5040203417" description="ILEI/PANDER domain-containing protein" evidence="8">
    <location>
        <begin position="25"/>
        <end position="232"/>
    </location>
</feature>
<keyword evidence="5 7" id="KW-0430">Lectin</keyword>
<name>A0A9Q1DBY0_CONCO</name>
<evidence type="ECO:0000256" key="5">
    <source>
        <dbReference type="ARBA" id="ARBA00022734"/>
    </source>
</evidence>